<sequence>MFDWDEEELANIIWDEAAENGDHIVPYPAKSEDCRNKKEWKQEANINKPTEQNNSKVDLRKEQVESSTNLINHDKSSDSRMGVESWPDLPLSNSEREPMGTNVSNALSEITKFDSSTGTDQLDKDAEIYPSSHEGKEQGDFDYGWANIGSFDDFERIFSNDDAVFGQTSLGNADELWCSSKDITNSPDKSFPISSELLSLSPKTVSNTSQQLEIKTKVVQEDDLCSLRYGETDDSTSHSLHSVNAILEHVEDAVGKSEPLAKEKINLDRVVKTTLSTSIPAIENASTQNKNAEKVFSPTVTRQKKLFKSRKKSDVKSEGKQLQELYGAWPSPRNHSGQLENRIQHPAIQPSPSTVQQMQLQCPEIFHFQHIPNQFVVHPMYGNLANTFPAMPVLSRIQPGKYKQQPLLSSRDVSPANSNLVNNSAEAPVKTTIMTPQEKIEKLRRRQQFQAMLAIQKQQQQLSQQVSSSNHSTTQTCPQQFGGSDVRLEDLSTFSSLEPISPMEEDDSSSTSAAIDDYSVNESILHRLQDVISKLDMTVRICIRDSLFRLAQSARERQNLSSTNKGSKDERETLAVDVTNTSNRLGATETETNSMDRTIAHLLFHTPLELSGKQPEQSESTFSAKLPCETRREASAANVAENLKSNIQCFGQQETKVCSSLVEPQSRKDISHMDTSENASLNEQLTDGGVLMKLNDRRITVDHQPFPAGQKWSR</sequence>
<evidence type="ECO:0008006" key="4">
    <source>
        <dbReference type="Google" id="ProtNLM"/>
    </source>
</evidence>
<accession>A0A7J6HMZ8</accession>
<evidence type="ECO:0000256" key="1">
    <source>
        <dbReference type="SAM" id="MobiDB-lite"/>
    </source>
</evidence>
<dbReference type="AlphaFoldDB" id="A0A7J6HMZ8"/>
<protein>
    <recommendedName>
        <fullName evidence="4">Protein LNK2</fullName>
    </recommendedName>
</protein>
<evidence type="ECO:0000313" key="3">
    <source>
        <dbReference type="Proteomes" id="UP000583929"/>
    </source>
</evidence>
<organism evidence="2 3">
    <name type="scientific">Cannabis sativa</name>
    <name type="common">Hemp</name>
    <name type="synonym">Marijuana</name>
    <dbReference type="NCBI Taxonomy" id="3483"/>
    <lineage>
        <taxon>Eukaryota</taxon>
        <taxon>Viridiplantae</taxon>
        <taxon>Streptophyta</taxon>
        <taxon>Embryophyta</taxon>
        <taxon>Tracheophyta</taxon>
        <taxon>Spermatophyta</taxon>
        <taxon>Magnoliopsida</taxon>
        <taxon>eudicotyledons</taxon>
        <taxon>Gunneridae</taxon>
        <taxon>Pentapetalae</taxon>
        <taxon>rosids</taxon>
        <taxon>fabids</taxon>
        <taxon>Rosales</taxon>
        <taxon>Cannabaceae</taxon>
        <taxon>Cannabis</taxon>
    </lineage>
</organism>
<reference evidence="2 3" key="1">
    <citation type="journal article" date="2020" name="bioRxiv">
        <title>Sequence and annotation of 42 cannabis genomes reveals extensive copy number variation in cannabinoid synthesis and pathogen resistance genes.</title>
        <authorList>
            <person name="Mckernan K.J."/>
            <person name="Helbert Y."/>
            <person name="Kane L.T."/>
            <person name="Ebling H."/>
            <person name="Zhang L."/>
            <person name="Liu B."/>
            <person name="Eaton Z."/>
            <person name="Mclaughlin S."/>
            <person name="Kingan S."/>
            <person name="Baybayan P."/>
            <person name="Concepcion G."/>
            <person name="Jordan M."/>
            <person name="Riva A."/>
            <person name="Barbazuk W."/>
            <person name="Harkins T."/>
        </authorList>
    </citation>
    <scope>NUCLEOTIDE SEQUENCE [LARGE SCALE GENOMIC DNA]</scope>
    <source>
        <strain evidence="3">cv. Jamaican Lion 4</strain>
        <tissue evidence="2">Leaf</tissue>
    </source>
</reference>
<evidence type="ECO:0000313" key="2">
    <source>
        <dbReference type="EMBL" id="KAF4396632.1"/>
    </source>
</evidence>
<dbReference type="EMBL" id="JAATIQ010000035">
    <property type="protein sequence ID" value="KAF4396632.1"/>
    <property type="molecule type" value="Genomic_DNA"/>
</dbReference>
<feature type="compositionally biased region" description="Polar residues" evidence="1">
    <location>
        <begin position="44"/>
        <end position="56"/>
    </location>
</feature>
<feature type="region of interest" description="Disordered" evidence="1">
    <location>
        <begin position="462"/>
        <end position="483"/>
    </location>
</feature>
<name>A0A7J6HMZ8_CANSA</name>
<dbReference type="GO" id="GO:0007623">
    <property type="term" value="P:circadian rhythm"/>
    <property type="evidence" value="ECO:0007669"/>
    <property type="project" value="InterPro"/>
</dbReference>
<feature type="compositionally biased region" description="Low complexity" evidence="1">
    <location>
        <begin position="462"/>
        <end position="475"/>
    </location>
</feature>
<dbReference type="InterPro" id="IPR039928">
    <property type="entry name" value="LNK"/>
</dbReference>
<dbReference type="PANTHER" id="PTHR33334">
    <property type="entry name" value="PROTEIN LNK1"/>
    <property type="match status" value="1"/>
</dbReference>
<comment type="caution">
    <text evidence="2">The sequence shown here is derived from an EMBL/GenBank/DDBJ whole genome shotgun (WGS) entry which is preliminary data.</text>
</comment>
<gene>
    <name evidence="2" type="ORF">G4B88_028946</name>
</gene>
<dbReference type="GO" id="GO:0006355">
    <property type="term" value="P:regulation of DNA-templated transcription"/>
    <property type="evidence" value="ECO:0007669"/>
    <property type="project" value="InterPro"/>
</dbReference>
<dbReference type="Proteomes" id="UP000583929">
    <property type="component" value="Unassembled WGS sequence"/>
</dbReference>
<feature type="region of interest" description="Disordered" evidence="1">
    <location>
        <begin position="36"/>
        <end position="100"/>
    </location>
</feature>
<dbReference type="PANTHER" id="PTHR33334:SF5">
    <property type="entry name" value="PROTEIN LNK2"/>
    <property type="match status" value="1"/>
</dbReference>
<proteinExistence type="predicted"/>
<keyword evidence="3" id="KW-1185">Reference proteome</keyword>